<keyword evidence="2" id="KW-1185">Reference proteome</keyword>
<reference evidence="1" key="2">
    <citation type="submission" date="2022-06" db="UniProtKB">
        <authorList>
            <consortium name="EnsemblMetazoa"/>
        </authorList>
    </citation>
    <scope>IDENTIFICATION</scope>
    <source>
        <strain evidence="1">DF5081</strain>
    </source>
</reference>
<reference evidence="2" key="1">
    <citation type="submission" date="2010-08" db="EMBL/GenBank/DDBJ databases">
        <authorList>
            <consortium name="Caenorhabditis japonica Sequencing Consortium"/>
            <person name="Wilson R.K."/>
        </authorList>
    </citation>
    <scope>NUCLEOTIDE SEQUENCE [LARGE SCALE GENOMIC DNA]</scope>
    <source>
        <strain evidence="2">DF5081</strain>
    </source>
</reference>
<sequence length="284" mass="32400">MAVSKNHNTSKDITMDLDTIVSKETTPLTQLGEVLFSFNETQLDFGKLPNLAVGAVYFLNMLLEQLNESSSNNSNVFDTLLDLRSKISTMKVTETRNHIQEHLTEFVHILNNISSFVVFINKYKQLTSQTYLTRLSKKVESLLPSVSIIKRLLRADAKKRVIEQLQCIDRLINPRDTLYDKLALIGFPQGSKDITTLLKDLDGNQLKRFLNGGNFLSELKSFLLPMSNLSIQIEIAENVWAKTVKIKNAVRQNLKMFQNMKKLKLTAFTSFLKNVNITLRIETN</sequence>
<organism evidence="1 2">
    <name type="scientific">Caenorhabditis japonica</name>
    <dbReference type="NCBI Taxonomy" id="281687"/>
    <lineage>
        <taxon>Eukaryota</taxon>
        <taxon>Metazoa</taxon>
        <taxon>Ecdysozoa</taxon>
        <taxon>Nematoda</taxon>
        <taxon>Chromadorea</taxon>
        <taxon>Rhabditida</taxon>
        <taxon>Rhabditina</taxon>
        <taxon>Rhabditomorpha</taxon>
        <taxon>Rhabditoidea</taxon>
        <taxon>Rhabditidae</taxon>
        <taxon>Peloderinae</taxon>
        <taxon>Caenorhabditis</taxon>
    </lineage>
</organism>
<dbReference type="EnsemblMetazoa" id="CJA20753.1">
    <property type="protein sequence ID" value="CJA20753.1"/>
    <property type="gene ID" value="WBGene00176325"/>
</dbReference>
<name>A0A8R1E4S5_CAEJA</name>
<accession>A0A8R1E4S5</accession>
<dbReference type="Proteomes" id="UP000005237">
    <property type="component" value="Unassembled WGS sequence"/>
</dbReference>
<protein>
    <submittedName>
        <fullName evidence="1">Uncharacterized protein</fullName>
    </submittedName>
</protein>
<evidence type="ECO:0000313" key="1">
    <source>
        <dbReference type="EnsemblMetazoa" id="CJA20753.1"/>
    </source>
</evidence>
<dbReference type="AlphaFoldDB" id="A0A8R1E4S5"/>
<evidence type="ECO:0000313" key="2">
    <source>
        <dbReference type="Proteomes" id="UP000005237"/>
    </source>
</evidence>
<proteinExistence type="predicted"/>